<gene>
    <name evidence="10" type="ORF">E2605_13295</name>
</gene>
<name>A0A4Y8L2Y6_9BACT</name>
<keyword evidence="3" id="KW-1003">Cell membrane</keyword>
<dbReference type="STRING" id="1121485.GCA_000426485_01483"/>
<protein>
    <submittedName>
        <fullName evidence="10">MFS transporter</fullName>
    </submittedName>
</protein>
<dbReference type="PROSITE" id="PS01023">
    <property type="entry name" value="PTR2_2"/>
    <property type="match status" value="1"/>
</dbReference>
<feature type="transmembrane region" description="Helical" evidence="8">
    <location>
        <begin position="348"/>
        <end position="373"/>
    </location>
</feature>
<dbReference type="InterPro" id="IPR018456">
    <property type="entry name" value="PTR2_symporter_CS"/>
</dbReference>
<keyword evidence="4 7" id="KW-0812">Transmembrane</keyword>
<feature type="transmembrane region" description="Helical" evidence="8">
    <location>
        <begin position="75"/>
        <end position="96"/>
    </location>
</feature>
<keyword evidence="5 8" id="KW-1133">Transmembrane helix</keyword>
<dbReference type="InterPro" id="IPR000109">
    <property type="entry name" value="POT_fam"/>
</dbReference>
<evidence type="ECO:0000259" key="9">
    <source>
        <dbReference type="PROSITE" id="PS50850"/>
    </source>
</evidence>
<dbReference type="Gene3D" id="1.20.1250.20">
    <property type="entry name" value="MFS general substrate transporter like domains"/>
    <property type="match status" value="1"/>
</dbReference>
<evidence type="ECO:0000256" key="4">
    <source>
        <dbReference type="ARBA" id="ARBA00022692"/>
    </source>
</evidence>
<dbReference type="GO" id="GO:0006857">
    <property type="term" value="P:oligopeptide transport"/>
    <property type="evidence" value="ECO:0007669"/>
    <property type="project" value="InterPro"/>
</dbReference>
<feature type="transmembrane region" description="Helical" evidence="8">
    <location>
        <begin position="178"/>
        <end position="196"/>
    </location>
</feature>
<evidence type="ECO:0000256" key="2">
    <source>
        <dbReference type="ARBA" id="ARBA00022448"/>
    </source>
</evidence>
<dbReference type="EMBL" id="SOML01000008">
    <property type="protein sequence ID" value="TFD95388.1"/>
    <property type="molecule type" value="Genomic_DNA"/>
</dbReference>
<dbReference type="Pfam" id="PF00854">
    <property type="entry name" value="PTR2"/>
    <property type="match status" value="1"/>
</dbReference>
<dbReference type="AlphaFoldDB" id="A0A4Y8L2Y6"/>
<dbReference type="GO" id="GO:0005886">
    <property type="term" value="C:plasma membrane"/>
    <property type="evidence" value="ECO:0007669"/>
    <property type="project" value="UniProtKB-SubCell"/>
</dbReference>
<dbReference type="PROSITE" id="PS50850">
    <property type="entry name" value="MFS"/>
    <property type="match status" value="1"/>
</dbReference>
<accession>A0A4Y8L2Y6</accession>
<sequence length="475" mass="51953">MTKFSKAFWVANSVELLERLAYYAVFIVLTIYLSNVWGFSDIESGIISGVFSALLYLLPTFVGAYADKIGFRTSILIAFALLTVGYFGLGIFPTLFENAGLVKYGAGTGDGLFSAFFKDRGLVTFGHDTEFSGLLGSVQQWTIVPVLLLIVIGGAFIKSVISGTVARETTEATRARGFAIFYMMVNIGAFTGKTVVDPLRKSLGDVGLVYLNYFSASMTLLALIAVYFFYQSSNTTGQGKSFSDIFRALGKVCSNGRLIILILIVSGFWMVQQQMYATMPKYVIRLVGTDASPGWIANVNPFVVFLLVNVVTSIMQKRSALVSMTVGMFIIPISALIMATGAMMSDDLIFGAIHPVTLMMIIGIAFQALAECFISPRFLEYFSLQSPKGEEGLYLGFSHLHSFVSSILAFGLSGFLLDRYCPDPKGFTPEEYIHATEHAHYIWFFFFGIGLVSAIALVIYGKVTRKIDGAKAADI</sequence>
<keyword evidence="11" id="KW-1185">Reference proteome</keyword>
<evidence type="ECO:0000256" key="8">
    <source>
        <dbReference type="SAM" id="Phobius"/>
    </source>
</evidence>
<evidence type="ECO:0000256" key="5">
    <source>
        <dbReference type="ARBA" id="ARBA00022989"/>
    </source>
</evidence>
<dbReference type="InterPro" id="IPR050171">
    <property type="entry name" value="MFS_Transporters"/>
</dbReference>
<feature type="transmembrane region" description="Helical" evidence="8">
    <location>
        <begin position="20"/>
        <end position="40"/>
    </location>
</feature>
<dbReference type="SUPFAM" id="SSF103473">
    <property type="entry name" value="MFS general substrate transporter"/>
    <property type="match status" value="1"/>
</dbReference>
<dbReference type="RefSeq" id="WP_134436797.1">
    <property type="nucleotide sequence ID" value="NZ_AP028867.1"/>
</dbReference>
<comment type="caution">
    <text evidence="10">The sequence shown here is derived from an EMBL/GenBank/DDBJ whole genome shotgun (WGS) entry which is preliminary data.</text>
</comment>
<feature type="transmembrane region" description="Helical" evidence="8">
    <location>
        <begin position="295"/>
        <end position="314"/>
    </location>
</feature>
<dbReference type="InterPro" id="IPR036259">
    <property type="entry name" value="MFS_trans_sf"/>
</dbReference>
<proteinExistence type="inferred from homology"/>
<evidence type="ECO:0000256" key="3">
    <source>
        <dbReference type="ARBA" id="ARBA00022475"/>
    </source>
</evidence>
<evidence type="ECO:0000256" key="7">
    <source>
        <dbReference type="RuleBase" id="RU003755"/>
    </source>
</evidence>
<organism evidence="10 11">
    <name type="scientific">Dysgonomonas capnocytophagoides</name>
    <dbReference type="NCBI Taxonomy" id="45254"/>
    <lineage>
        <taxon>Bacteria</taxon>
        <taxon>Pseudomonadati</taxon>
        <taxon>Bacteroidota</taxon>
        <taxon>Bacteroidia</taxon>
        <taxon>Bacteroidales</taxon>
        <taxon>Dysgonomonadaceae</taxon>
        <taxon>Dysgonomonas</taxon>
    </lineage>
</organism>
<evidence type="ECO:0000256" key="6">
    <source>
        <dbReference type="ARBA" id="ARBA00023136"/>
    </source>
</evidence>
<keyword evidence="2 7" id="KW-0813">Transport</keyword>
<dbReference type="PANTHER" id="PTHR23517">
    <property type="entry name" value="RESISTANCE PROTEIN MDTM, PUTATIVE-RELATED-RELATED"/>
    <property type="match status" value="1"/>
</dbReference>
<feature type="transmembrane region" description="Helical" evidence="8">
    <location>
        <begin position="393"/>
        <end position="417"/>
    </location>
</feature>
<feature type="transmembrane region" description="Helical" evidence="8">
    <location>
        <begin position="138"/>
        <end position="157"/>
    </location>
</feature>
<feature type="transmembrane region" description="Helical" evidence="8">
    <location>
        <begin position="208"/>
        <end position="230"/>
    </location>
</feature>
<dbReference type="GO" id="GO:0022857">
    <property type="term" value="F:transmembrane transporter activity"/>
    <property type="evidence" value="ECO:0007669"/>
    <property type="project" value="InterPro"/>
</dbReference>
<feature type="domain" description="Major facilitator superfamily (MFS) profile" evidence="9">
    <location>
        <begin position="1"/>
        <end position="234"/>
    </location>
</feature>
<evidence type="ECO:0000313" key="11">
    <source>
        <dbReference type="Proteomes" id="UP000297861"/>
    </source>
</evidence>
<feature type="transmembrane region" description="Helical" evidence="8">
    <location>
        <begin position="258"/>
        <end position="275"/>
    </location>
</feature>
<comment type="subcellular location">
    <subcellularLocation>
        <location evidence="1">Cell membrane</location>
        <topology evidence="1">Multi-pass membrane protein</topology>
    </subcellularLocation>
    <subcellularLocation>
        <location evidence="7">Membrane</location>
        <topology evidence="7">Multi-pass membrane protein</topology>
    </subcellularLocation>
</comment>
<dbReference type="PANTHER" id="PTHR23517:SF2">
    <property type="entry name" value="MULTIDRUG RESISTANCE PROTEIN MDTH"/>
    <property type="match status" value="1"/>
</dbReference>
<dbReference type="Proteomes" id="UP000297861">
    <property type="component" value="Unassembled WGS sequence"/>
</dbReference>
<evidence type="ECO:0000313" key="10">
    <source>
        <dbReference type="EMBL" id="TFD95388.1"/>
    </source>
</evidence>
<comment type="similarity">
    <text evidence="7">Belongs to the major facilitator superfamily. Proton-dependent oligopeptide transporter (POT/PTR) (TC 2.A.17) family.</text>
</comment>
<feature type="transmembrane region" description="Helical" evidence="8">
    <location>
        <begin position="46"/>
        <end position="66"/>
    </location>
</feature>
<evidence type="ECO:0000256" key="1">
    <source>
        <dbReference type="ARBA" id="ARBA00004651"/>
    </source>
</evidence>
<dbReference type="OrthoDB" id="6247348at2"/>
<feature type="transmembrane region" description="Helical" evidence="8">
    <location>
        <begin position="321"/>
        <end position="342"/>
    </location>
</feature>
<dbReference type="InterPro" id="IPR020846">
    <property type="entry name" value="MFS_dom"/>
</dbReference>
<reference evidence="10 11" key="1">
    <citation type="submission" date="2019-03" db="EMBL/GenBank/DDBJ databases">
        <title>San Antonio Military Medical Center submission to MRSN (WRAIR), pending publication.</title>
        <authorList>
            <person name="Blyth D.M."/>
            <person name="Mccarthy S.L."/>
            <person name="Schall S.E."/>
            <person name="Stam J.A."/>
            <person name="Ong A.C."/>
            <person name="Mcgann P.T."/>
        </authorList>
    </citation>
    <scope>NUCLEOTIDE SEQUENCE [LARGE SCALE GENOMIC DNA]</scope>
    <source>
        <strain evidence="10 11">MRSN571793</strain>
    </source>
</reference>
<keyword evidence="6 8" id="KW-0472">Membrane</keyword>
<feature type="transmembrane region" description="Helical" evidence="8">
    <location>
        <begin position="441"/>
        <end position="461"/>
    </location>
</feature>